<feature type="domain" description="Secretion system C-terminal sorting" evidence="5">
    <location>
        <begin position="214"/>
        <end position="273"/>
    </location>
</feature>
<evidence type="ECO:0000256" key="2">
    <source>
        <dbReference type="ARBA" id="ARBA00022525"/>
    </source>
</evidence>
<comment type="caution">
    <text evidence="7">The sequence shown here is derived from an EMBL/GenBank/DDBJ whole genome shotgun (WGS) entry which is preliminary data.</text>
</comment>
<evidence type="ECO:0000256" key="3">
    <source>
        <dbReference type="ARBA" id="ARBA00022729"/>
    </source>
</evidence>
<keyword evidence="2" id="KW-0964">Secreted</keyword>
<proteinExistence type="predicted"/>
<evidence type="ECO:0000256" key="1">
    <source>
        <dbReference type="ARBA" id="ARBA00004613"/>
    </source>
</evidence>
<sequence>MTQAPQIITTPPIPTKKNDPGIFTPSFDTFVAQQGVGSTAGSGNAENYFLIKNPKATGWGREGYLSFDLDIDSRYDIASAELKLHLFNISGTNQYVFVSASGMPSNPSVSSLTWSSSQLLDNVKEIGIAAVDTADNGKYISWNVTDYMKSQIAEGQSKVTFKMKAVGGSIDALLKFDQSHNNTVVTNYAPQLVISFVSKGNTTVSEEKEVKIAVYPNPVTHSVIVKGNELKKIEVLSVDGILVLSTTDVDSAIDLSELTKGIYFVVTTGIDKRRQVVKIIKE</sequence>
<dbReference type="NCBIfam" id="NF033679">
    <property type="entry name" value="DNRLRE_dom"/>
    <property type="match status" value="1"/>
</dbReference>
<reference evidence="7" key="1">
    <citation type="submission" date="2019-08" db="EMBL/GenBank/DDBJ databases">
        <authorList>
            <person name="Kucharzyk K."/>
            <person name="Murdoch R.W."/>
            <person name="Higgins S."/>
            <person name="Loffler F."/>
        </authorList>
    </citation>
    <scope>NUCLEOTIDE SEQUENCE</scope>
</reference>
<name>A0A645BLP9_9ZZZZ</name>
<feature type="region of interest" description="Disordered" evidence="4">
    <location>
        <begin position="1"/>
        <end position="20"/>
    </location>
</feature>
<dbReference type="AlphaFoldDB" id="A0A645BLP9"/>
<dbReference type="Pfam" id="PF18962">
    <property type="entry name" value="Por_Secre_tail"/>
    <property type="match status" value="1"/>
</dbReference>
<evidence type="ECO:0000259" key="5">
    <source>
        <dbReference type="Pfam" id="PF18962"/>
    </source>
</evidence>
<feature type="domain" description="Carbohydrate-binding module family 96" evidence="6">
    <location>
        <begin position="23"/>
        <end position="194"/>
    </location>
</feature>
<comment type="subcellular location">
    <subcellularLocation>
        <location evidence="1">Secreted</location>
    </subcellularLocation>
</comment>
<dbReference type="Pfam" id="PF24517">
    <property type="entry name" value="CBM96"/>
    <property type="match status" value="1"/>
</dbReference>
<organism evidence="7">
    <name type="scientific">bioreactor metagenome</name>
    <dbReference type="NCBI Taxonomy" id="1076179"/>
    <lineage>
        <taxon>unclassified sequences</taxon>
        <taxon>metagenomes</taxon>
        <taxon>ecological metagenomes</taxon>
    </lineage>
</organism>
<evidence type="ECO:0000256" key="4">
    <source>
        <dbReference type="SAM" id="MobiDB-lite"/>
    </source>
</evidence>
<evidence type="ECO:0000259" key="6">
    <source>
        <dbReference type="Pfam" id="PF24517"/>
    </source>
</evidence>
<dbReference type="EMBL" id="VSSQ01020528">
    <property type="protein sequence ID" value="MPM65461.1"/>
    <property type="molecule type" value="Genomic_DNA"/>
</dbReference>
<protein>
    <submittedName>
        <fullName evidence="7">Uncharacterized protein</fullName>
    </submittedName>
</protein>
<dbReference type="GO" id="GO:0005576">
    <property type="term" value="C:extracellular region"/>
    <property type="evidence" value="ECO:0007669"/>
    <property type="project" value="UniProtKB-SubCell"/>
</dbReference>
<dbReference type="InterPro" id="IPR055372">
    <property type="entry name" value="CBM96"/>
</dbReference>
<dbReference type="InterPro" id="IPR026444">
    <property type="entry name" value="Secre_tail"/>
</dbReference>
<dbReference type="NCBIfam" id="TIGR04183">
    <property type="entry name" value="Por_Secre_tail"/>
    <property type="match status" value="1"/>
</dbReference>
<accession>A0A645BLP9</accession>
<keyword evidence="3" id="KW-0732">Signal</keyword>
<evidence type="ECO:0000313" key="7">
    <source>
        <dbReference type="EMBL" id="MPM65461.1"/>
    </source>
</evidence>
<gene>
    <name evidence="7" type="ORF">SDC9_112357</name>
</gene>